<protein>
    <recommendedName>
        <fullName evidence="4">BMC domain-containing protein</fullName>
    </recommendedName>
</protein>
<reference evidence="5 6" key="1">
    <citation type="submission" date="2015-09" db="EMBL/GenBank/DDBJ databases">
        <title>Genome sequencing project for genomic taxonomy and phylogenomics of Bacillus-like bacteria.</title>
        <authorList>
            <person name="Liu B."/>
            <person name="Wang J."/>
            <person name="Zhu Y."/>
            <person name="Liu G."/>
            <person name="Chen Q."/>
            <person name="Chen Z."/>
            <person name="Lan J."/>
            <person name="Che J."/>
            <person name="Ge C."/>
            <person name="Shi H."/>
            <person name="Pan Z."/>
            <person name="Liu X."/>
        </authorList>
    </citation>
    <scope>NUCLEOTIDE SEQUENCE [LARGE SCALE GENOMIC DNA]</scope>
    <source>
        <strain evidence="5 6">FJAT-18043</strain>
    </source>
</reference>
<evidence type="ECO:0000256" key="1">
    <source>
        <dbReference type="ARBA" id="ARBA00024322"/>
    </source>
</evidence>
<dbReference type="Pfam" id="PF00936">
    <property type="entry name" value="BMC"/>
    <property type="match status" value="1"/>
</dbReference>
<evidence type="ECO:0000256" key="3">
    <source>
        <dbReference type="PROSITE-ProRule" id="PRU01278"/>
    </source>
</evidence>
<dbReference type="InterPro" id="IPR050575">
    <property type="entry name" value="BMC_shell"/>
</dbReference>
<dbReference type="PROSITE" id="PS51930">
    <property type="entry name" value="BMC_2"/>
    <property type="match status" value="1"/>
</dbReference>
<dbReference type="PATRIC" id="fig|1637975.4.peg.3037"/>
<name>A0A0Q3T8U6_9BACI</name>
<comment type="similarity">
    <text evidence="3">Belongs to the bacterial microcompartments protein family.</text>
</comment>
<dbReference type="CDD" id="cd07045">
    <property type="entry name" value="BMC_CcmK_like"/>
    <property type="match status" value="1"/>
</dbReference>
<dbReference type="PANTHER" id="PTHR33941">
    <property type="entry name" value="PROPANEDIOL UTILIZATION PROTEIN PDUA"/>
    <property type="match status" value="1"/>
</dbReference>
<organism evidence="5 6">
    <name type="scientific">Cytobacillus solani</name>
    <dbReference type="NCBI Taxonomy" id="1637975"/>
    <lineage>
        <taxon>Bacteria</taxon>
        <taxon>Bacillati</taxon>
        <taxon>Bacillota</taxon>
        <taxon>Bacilli</taxon>
        <taxon>Bacillales</taxon>
        <taxon>Bacillaceae</taxon>
        <taxon>Cytobacillus</taxon>
    </lineage>
</organism>
<dbReference type="SMART" id="SM00877">
    <property type="entry name" value="BMC"/>
    <property type="match status" value="1"/>
</dbReference>
<sequence length="96" mass="10514">MYRSFGLIEVIGFVTATACIDAMVKSAFVELHDMKRTGSGMITIIIKGDLASVKEALELGAEIAHRHGEVIAMKVIARPYPGLERLLDPEEKGEKE</sequence>
<dbReference type="InterPro" id="IPR037233">
    <property type="entry name" value="CcmK-like_sf"/>
</dbReference>
<dbReference type="EMBL" id="LJIX01000006">
    <property type="protein sequence ID" value="KQL19861.1"/>
    <property type="molecule type" value="Genomic_DNA"/>
</dbReference>
<dbReference type="PANTHER" id="PTHR33941:SF11">
    <property type="entry name" value="BACTERIAL MICROCOMPARTMENT SHELL PROTEIN PDUJ"/>
    <property type="match status" value="1"/>
</dbReference>
<feature type="domain" description="BMC" evidence="4">
    <location>
        <begin position="4"/>
        <end position="88"/>
    </location>
</feature>
<comment type="subcellular location">
    <subcellularLocation>
        <location evidence="1">Bacterial microcompartment</location>
    </subcellularLocation>
</comment>
<keyword evidence="6" id="KW-1185">Reference proteome</keyword>
<dbReference type="SUPFAM" id="SSF143414">
    <property type="entry name" value="CcmK-like"/>
    <property type="match status" value="1"/>
</dbReference>
<evidence type="ECO:0000259" key="4">
    <source>
        <dbReference type="PROSITE" id="PS51930"/>
    </source>
</evidence>
<evidence type="ECO:0000256" key="2">
    <source>
        <dbReference type="ARBA" id="ARBA00024446"/>
    </source>
</evidence>
<dbReference type="RefSeq" id="WP_053476392.1">
    <property type="nucleotide sequence ID" value="NZ_CP041305.1"/>
</dbReference>
<gene>
    <name evidence="5" type="ORF">AN957_15670</name>
</gene>
<accession>A0A0Q3T8U6</accession>
<dbReference type="InterPro" id="IPR000249">
    <property type="entry name" value="BMC_dom"/>
</dbReference>
<dbReference type="InterPro" id="IPR044872">
    <property type="entry name" value="CcmK/CsoS1_BMC"/>
</dbReference>
<dbReference type="Gene3D" id="3.30.70.1710">
    <property type="match status" value="1"/>
</dbReference>
<evidence type="ECO:0000313" key="6">
    <source>
        <dbReference type="Proteomes" id="UP000050996"/>
    </source>
</evidence>
<evidence type="ECO:0000313" key="5">
    <source>
        <dbReference type="EMBL" id="KQL19861.1"/>
    </source>
</evidence>
<proteinExistence type="inferred from homology"/>
<keyword evidence="2" id="KW-1283">Bacterial microcompartment</keyword>
<dbReference type="AlphaFoldDB" id="A0A0Q3T8U6"/>
<dbReference type="Proteomes" id="UP000050996">
    <property type="component" value="Unassembled WGS sequence"/>
</dbReference>
<dbReference type="STRING" id="1637975.AN957_15670"/>
<comment type="caution">
    <text evidence="5">The sequence shown here is derived from an EMBL/GenBank/DDBJ whole genome shotgun (WGS) entry which is preliminary data.</text>
</comment>
<dbReference type="GO" id="GO:0031469">
    <property type="term" value="C:bacterial microcompartment"/>
    <property type="evidence" value="ECO:0007669"/>
    <property type="project" value="UniProtKB-SubCell"/>
</dbReference>